<accession>A0A0D2GIL0</accession>
<name>A0A0D2GIL0_9BACT</name>
<dbReference type="Proteomes" id="UP000032233">
    <property type="component" value="Unassembled WGS sequence"/>
</dbReference>
<proteinExistence type="predicted"/>
<organism evidence="1 2">
    <name type="scientific">Dethiosulfatarculus sandiegensis</name>
    <dbReference type="NCBI Taxonomy" id="1429043"/>
    <lineage>
        <taxon>Bacteria</taxon>
        <taxon>Pseudomonadati</taxon>
        <taxon>Thermodesulfobacteriota</taxon>
        <taxon>Desulfarculia</taxon>
        <taxon>Desulfarculales</taxon>
        <taxon>Desulfarculaceae</taxon>
        <taxon>Dethiosulfatarculus</taxon>
    </lineage>
</organism>
<evidence type="ECO:0000313" key="2">
    <source>
        <dbReference type="Proteomes" id="UP000032233"/>
    </source>
</evidence>
<comment type="caution">
    <text evidence="1">The sequence shown here is derived from an EMBL/GenBank/DDBJ whole genome shotgun (WGS) entry which is preliminary data.</text>
</comment>
<sequence>MTLLAAFYPVICEKIHKKMPQNELLFRVFQKFIIFSVRYIVKKTDTFLEKITGVYRGILLGQVGAVENPFFKKCIRLTYQLLWKFAECCLQGQNCCPKVS</sequence>
<dbReference type="InParanoid" id="A0A0D2GIL0"/>
<dbReference type="EMBL" id="AZAC01000010">
    <property type="protein sequence ID" value="KIX14652.1"/>
    <property type="molecule type" value="Genomic_DNA"/>
</dbReference>
<keyword evidence="2" id="KW-1185">Reference proteome</keyword>
<evidence type="ECO:0000313" key="1">
    <source>
        <dbReference type="EMBL" id="KIX14652.1"/>
    </source>
</evidence>
<protein>
    <submittedName>
        <fullName evidence="1">Uncharacterized protein</fullName>
    </submittedName>
</protein>
<reference evidence="1 2" key="1">
    <citation type="submission" date="2013-11" db="EMBL/GenBank/DDBJ databases">
        <title>Metagenomic analysis of a methanogenic consortium involved in long chain n-alkane degradation.</title>
        <authorList>
            <person name="Davidova I.A."/>
            <person name="Callaghan A.V."/>
            <person name="Wawrik B."/>
            <person name="Pruitt S."/>
            <person name="Marks C."/>
            <person name="Duncan K.E."/>
            <person name="Suflita J.M."/>
        </authorList>
    </citation>
    <scope>NUCLEOTIDE SEQUENCE [LARGE SCALE GENOMIC DNA]</scope>
    <source>
        <strain evidence="1 2">SPR</strain>
    </source>
</reference>
<dbReference type="STRING" id="1429043.X474_08225"/>
<dbReference type="AlphaFoldDB" id="A0A0D2GIL0"/>
<gene>
    <name evidence="1" type="ORF">X474_08225</name>
</gene>